<dbReference type="EMBL" id="WIGO01000237">
    <property type="protein sequence ID" value="KAF6822429.1"/>
    <property type="molecule type" value="Genomic_DNA"/>
</dbReference>
<gene>
    <name evidence="10" type="ORF">CPLU01_12043</name>
</gene>
<name>A0A8H6JZP1_9PEZI</name>
<proteinExistence type="predicted"/>
<dbReference type="InterPro" id="IPR007219">
    <property type="entry name" value="XnlR_reg_dom"/>
</dbReference>
<dbReference type="AlphaFoldDB" id="A0A8H6JZP1"/>
<keyword evidence="11" id="KW-1185">Reference proteome</keyword>
<dbReference type="GO" id="GO:0008270">
    <property type="term" value="F:zinc ion binding"/>
    <property type="evidence" value="ECO:0007669"/>
    <property type="project" value="InterPro"/>
</dbReference>
<reference evidence="10" key="1">
    <citation type="journal article" date="2020" name="Phytopathology">
        <title>Genome Sequence Resources of Colletotrichum truncatum, C. plurivorum, C. musicola, and C. sojae: Four Species Pathogenic to Soybean (Glycine max).</title>
        <authorList>
            <person name="Rogerio F."/>
            <person name="Boufleur T.R."/>
            <person name="Ciampi-Guillardi M."/>
            <person name="Sukno S.A."/>
            <person name="Thon M.R."/>
            <person name="Massola Junior N.S."/>
            <person name="Baroncelli R."/>
        </authorList>
    </citation>
    <scope>NUCLEOTIDE SEQUENCE</scope>
    <source>
        <strain evidence="10">LFN00145</strain>
    </source>
</reference>
<keyword evidence="2" id="KW-0862">Zinc</keyword>
<evidence type="ECO:0000256" key="7">
    <source>
        <dbReference type="SAM" id="MobiDB-lite"/>
    </source>
</evidence>
<evidence type="ECO:0000313" key="10">
    <source>
        <dbReference type="EMBL" id="KAF6822429.1"/>
    </source>
</evidence>
<dbReference type="Proteomes" id="UP000654918">
    <property type="component" value="Unassembled WGS sequence"/>
</dbReference>
<evidence type="ECO:0000256" key="1">
    <source>
        <dbReference type="ARBA" id="ARBA00022723"/>
    </source>
</evidence>
<dbReference type="GO" id="GO:0003677">
    <property type="term" value="F:DNA binding"/>
    <property type="evidence" value="ECO:0007669"/>
    <property type="project" value="UniProtKB-KW"/>
</dbReference>
<keyword evidence="5" id="KW-0804">Transcription</keyword>
<keyword evidence="6" id="KW-0539">Nucleus</keyword>
<evidence type="ECO:0000256" key="8">
    <source>
        <dbReference type="SAM" id="Phobius"/>
    </source>
</evidence>
<dbReference type="PANTHER" id="PTHR31313:SF77">
    <property type="entry name" value="ZN(II)2CYS6 TRANSCRIPTION FACTOR (EUROFUNG)"/>
    <property type="match status" value="1"/>
</dbReference>
<organism evidence="10 11">
    <name type="scientific">Colletotrichum plurivorum</name>
    <dbReference type="NCBI Taxonomy" id="2175906"/>
    <lineage>
        <taxon>Eukaryota</taxon>
        <taxon>Fungi</taxon>
        <taxon>Dikarya</taxon>
        <taxon>Ascomycota</taxon>
        <taxon>Pezizomycotina</taxon>
        <taxon>Sordariomycetes</taxon>
        <taxon>Hypocreomycetidae</taxon>
        <taxon>Glomerellales</taxon>
        <taxon>Glomerellaceae</taxon>
        <taxon>Colletotrichum</taxon>
        <taxon>Colletotrichum orchidearum species complex</taxon>
    </lineage>
</organism>
<dbReference type="InterPro" id="IPR051615">
    <property type="entry name" value="Transcr_Regulatory_Elem"/>
</dbReference>
<keyword evidence="8" id="KW-1133">Transmembrane helix</keyword>
<evidence type="ECO:0000259" key="9">
    <source>
        <dbReference type="SMART" id="SM00906"/>
    </source>
</evidence>
<keyword evidence="1" id="KW-0479">Metal-binding</keyword>
<dbReference type="CDD" id="cd12148">
    <property type="entry name" value="fungal_TF_MHR"/>
    <property type="match status" value="1"/>
</dbReference>
<feature type="region of interest" description="Disordered" evidence="7">
    <location>
        <begin position="647"/>
        <end position="688"/>
    </location>
</feature>
<keyword evidence="3" id="KW-0805">Transcription regulation</keyword>
<evidence type="ECO:0000256" key="5">
    <source>
        <dbReference type="ARBA" id="ARBA00023163"/>
    </source>
</evidence>
<dbReference type="GO" id="GO:0006351">
    <property type="term" value="P:DNA-templated transcription"/>
    <property type="evidence" value="ECO:0007669"/>
    <property type="project" value="InterPro"/>
</dbReference>
<evidence type="ECO:0000256" key="3">
    <source>
        <dbReference type="ARBA" id="ARBA00023015"/>
    </source>
</evidence>
<feature type="compositionally biased region" description="Polar residues" evidence="7">
    <location>
        <begin position="81"/>
        <end position="90"/>
    </location>
</feature>
<dbReference type="SMART" id="SM00906">
    <property type="entry name" value="Fungal_trans"/>
    <property type="match status" value="1"/>
</dbReference>
<dbReference type="Pfam" id="PF04082">
    <property type="entry name" value="Fungal_trans"/>
    <property type="match status" value="1"/>
</dbReference>
<accession>A0A8H6JZP1</accession>
<dbReference type="PANTHER" id="PTHR31313">
    <property type="entry name" value="TY1 ENHANCER ACTIVATOR"/>
    <property type="match status" value="1"/>
</dbReference>
<evidence type="ECO:0000256" key="2">
    <source>
        <dbReference type="ARBA" id="ARBA00022833"/>
    </source>
</evidence>
<keyword evidence="4" id="KW-0238">DNA-binding</keyword>
<comment type="caution">
    <text evidence="10">The sequence shown here is derived from an EMBL/GenBank/DDBJ whole genome shotgun (WGS) entry which is preliminary data.</text>
</comment>
<keyword evidence="8" id="KW-0812">Transmembrane</keyword>
<evidence type="ECO:0000256" key="6">
    <source>
        <dbReference type="ARBA" id="ARBA00023242"/>
    </source>
</evidence>
<protein>
    <submittedName>
        <fullName evidence="10">Fungal specific transcription factor</fullName>
    </submittedName>
</protein>
<feature type="compositionally biased region" description="Polar residues" evidence="7">
    <location>
        <begin position="58"/>
        <end position="67"/>
    </location>
</feature>
<feature type="domain" description="Xylanolytic transcriptional activator regulatory" evidence="9">
    <location>
        <begin position="339"/>
        <end position="416"/>
    </location>
</feature>
<sequence length="734" mass="81702">MTLPKPAEKRKLSLRVAVELLSARVEQLSRFIADQELEAPQMSVEDETKLSEILGTLGISNATGSGSKSDETLARRPPTKSLHSPTTTTAPEPERSVTRAETAPENGTESAPTLQAEASQSLAVGDVDVGATEHTFFGSESAVTLAEDAMSSSESVNELMEQLADRVGTLHIRPHGHIRFFGSTSNFNLLDNPVADSTGIPKSVRNDGQDHLDRLGVGKEVPLEVEEHLVNLYFAWQDPALHVVDRGMYEAAKSQWHDHQQDTAYYSESLRNAICSIGAAFDSRFHATFITFPRSLADFFGDRAKALLELELDSPSVASIQTMIILSAHDIGDGRDARGWLYSGMAMRLCFILALHQDLTQYVARGIVSAAEADLRRTVFWGSYIVDSVWSFYLGQPQRFSLQDVTVARPAPFNDKLQPWAPYGSPSLNQDQQIDCVQELTNCQVLLFEAMVPVSTILYARNSFSRVTLQELNERTVNELLEWKEHLPLKLHVDEDDHNTPYLPYVILLHMQYHQCIIHAHRPWISKSYLQPQPLRGPGAGHARMMCMSSATSIARLLRLYERRYSLRRMNLLAVPITFSAALLLIFALVSRHQRRREDEVLAHLSTCFRALDELGASWGSAKRAREFLVRLQRHWEIRSRSAAARRDSIARSTDSPGSASSSRKRPRATSGQGDESGARAARPSMSFSEDPVELGMDFDIEWLLGAELEGMPGNWGSYFSVPSGDMISGPKGR</sequence>
<feature type="compositionally biased region" description="Polar residues" evidence="7">
    <location>
        <begin position="105"/>
        <end position="115"/>
    </location>
</feature>
<evidence type="ECO:0000256" key="4">
    <source>
        <dbReference type="ARBA" id="ARBA00023125"/>
    </source>
</evidence>
<evidence type="ECO:0000313" key="11">
    <source>
        <dbReference type="Proteomes" id="UP000654918"/>
    </source>
</evidence>
<keyword evidence="8" id="KW-0472">Membrane</keyword>
<feature type="transmembrane region" description="Helical" evidence="8">
    <location>
        <begin position="570"/>
        <end position="590"/>
    </location>
</feature>
<feature type="region of interest" description="Disordered" evidence="7">
    <location>
        <begin position="58"/>
        <end position="115"/>
    </location>
</feature>